<sequence length="178" mass="17932">MNGITTPLSLLALGLTASLSLAAACGQDSDSTDTEPDPREGAPSASSFEVHVTEGDTSQTYGGSINNDQTSQESWGASIASGVITILMQYGSGVAISAVIDTSQNTYATGDFTVSAPLECTFVTLLDPLGGDSFAPLDDGVITLTSCPKAIGDAAASTTTRPPRKAGVPPLPAASSLF</sequence>
<evidence type="ECO:0000313" key="3">
    <source>
        <dbReference type="EMBL" id="RVU41418.1"/>
    </source>
</evidence>
<protein>
    <recommendedName>
        <fullName evidence="5">Lipoprotein</fullName>
    </recommendedName>
</protein>
<evidence type="ECO:0000256" key="1">
    <source>
        <dbReference type="SAM" id="MobiDB-lite"/>
    </source>
</evidence>
<feature type="chain" id="PRO_5045895499" description="Lipoprotein" evidence="2">
    <location>
        <begin position="24"/>
        <end position="178"/>
    </location>
</feature>
<gene>
    <name evidence="3" type="ORF">EA187_18920</name>
</gene>
<keyword evidence="2" id="KW-0732">Signal</keyword>
<proteinExistence type="predicted"/>
<dbReference type="Proteomes" id="UP000282926">
    <property type="component" value="Unassembled WGS sequence"/>
</dbReference>
<name>A0ABY0CN96_9DELT</name>
<evidence type="ECO:0000256" key="2">
    <source>
        <dbReference type="SAM" id="SignalP"/>
    </source>
</evidence>
<comment type="caution">
    <text evidence="3">The sequence shown here is derived from an EMBL/GenBank/DDBJ whole genome shotgun (WGS) entry which is preliminary data.</text>
</comment>
<evidence type="ECO:0000313" key="4">
    <source>
        <dbReference type="Proteomes" id="UP000282926"/>
    </source>
</evidence>
<feature type="signal peptide" evidence="2">
    <location>
        <begin position="1"/>
        <end position="23"/>
    </location>
</feature>
<reference evidence="3 4" key="1">
    <citation type="submission" date="2019-01" db="EMBL/GenBank/DDBJ databases">
        <title>Lujinxingia litoralis gen. nov., sp. nov. and Lujinxingia sediminis gen. nov., sp. nov., new members in the order Bradymonadales, isolated from coastal sediment.</title>
        <authorList>
            <person name="Li C.-M."/>
        </authorList>
    </citation>
    <scope>NUCLEOTIDE SEQUENCE [LARGE SCALE GENOMIC DNA]</scope>
    <source>
        <strain evidence="3 4">SEH01</strain>
    </source>
</reference>
<organism evidence="3 4">
    <name type="scientific">Lujinxingia sediminis</name>
    <dbReference type="NCBI Taxonomy" id="2480984"/>
    <lineage>
        <taxon>Bacteria</taxon>
        <taxon>Deltaproteobacteria</taxon>
        <taxon>Bradymonadales</taxon>
        <taxon>Lujinxingiaceae</taxon>
        <taxon>Lujinxingia</taxon>
    </lineage>
</organism>
<evidence type="ECO:0008006" key="5">
    <source>
        <dbReference type="Google" id="ProtNLM"/>
    </source>
</evidence>
<dbReference type="RefSeq" id="WP_127781294.1">
    <property type="nucleotide sequence ID" value="NZ_SADD01000018.1"/>
</dbReference>
<dbReference type="EMBL" id="SADD01000018">
    <property type="protein sequence ID" value="RVU41418.1"/>
    <property type="molecule type" value="Genomic_DNA"/>
</dbReference>
<accession>A0ABY0CN96</accession>
<feature type="region of interest" description="Disordered" evidence="1">
    <location>
        <begin position="154"/>
        <end position="178"/>
    </location>
</feature>
<keyword evidence="4" id="KW-1185">Reference proteome</keyword>
<feature type="region of interest" description="Disordered" evidence="1">
    <location>
        <begin position="26"/>
        <end position="51"/>
    </location>
</feature>